<gene>
    <name evidence="1" type="ORF">TU35_008475</name>
</gene>
<proteinExistence type="predicted"/>
<evidence type="ECO:0000313" key="1">
    <source>
        <dbReference type="EMBL" id="MFB6491250.1"/>
    </source>
</evidence>
<reference evidence="1" key="1">
    <citation type="submission" date="2024-07" db="EMBL/GenBank/DDBJ databases">
        <title>Metagenome and Metagenome-Assembled Genomes of Archaea from a hot spring from the geothermal field of Los Azufres, Mexico.</title>
        <authorList>
            <person name="Marin-Paredes R."/>
            <person name="Martinez-Romero E."/>
            <person name="Servin-Garciduenas L.E."/>
        </authorList>
    </citation>
    <scope>NUCLEOTIDE SEQUENCE</scope>
</reference>
<evidence type="ECO:0000313" key="2">
    <source>
        <dbReference type="Proteomes" id="UP000033636"/>
    </source>
</evidence>
<accession>A0ACC6V2L7</accession>
<organism evidence="1 2">
    <name type="scientific">Thermoproteus sp. AZ2</name>
    <dbReference type="NCBI Taxonomy" id="1609232"/>
    <lineage>
        <taxon>Archaea</taxon>
        <taxon>Thermoproteota</taxon>
        <taxon>Thermoprotei</taxon>
        <taxon>Thermoproteales</taxon>
        <taxon>Thermoproteaceae</taxon>
        <taxon>Thermoproteus</taxon>
    </lineage>
</organism>
<dbReference type="EMBL" id="JZWT02000026">
    <property type="protein sequence ID" value="MFB6491250.1"/>
    <property type="molecule type" value="Genomic_DNA"/>
</dbReference>
<comment type="caution">
    <text evidence="1">The sequence shown here is derived from an EMBL/GenBank/DDBJ whole genome shotgun (WGS) entry which is preliminary data.</text>
</comment>
<sequence length="375" mass="40093">MRSLKELRAEAGGLVEKLPYQEMADSPTIKQYVDWHRYEGYASRAPRLKGRAGPCEVLIINGWLADYDGGCGSIAVETTQEISTTFRIEDKMSARHFAALEEVVVVRLRGTPRGVITIRAKASGDGGFAPAHVVLEASEGFAGDVAVVADNEGNPLNSLFVEGAIGPGSSLSLATISAAGAGSSHVRLRLSVGRGAAVAARPAVIGGYMNSVSEEYILEGPQSSLEVIGLELGSGKSRIHHYVAAINDAEYTRGRVKLLAASLDEAWIVQRALGRITPKGRWSESIAEGVTYIASKSAVAVTQPILYIETGDVAGARHSAADASLDEDKAFYLRARGISEEEFPWLITLSLVDQYLSSTTESLEKLLRQYISILG</sequence>
<protein>
    <submittedName>
        <fullName evidence="1">SufD family Fe-S cluster assembly protein</fullName>
    </submittedName>
</protein>
<dbReference type="Proteomes" id="UP000033636">
    <property type="component" value="Unassembled WGS sequence"/>
</dbReference>
<name>A0ACC6V2L7_9CREN</name>